<evidence type="ECO:0000313" key="2">
    <source>
        <dbReference type="EMBL" id="SVC35677.1"/>
    </source>
</evidence>
<name>A0A382LKC6_9ZZZZ</name>
<dbReference type="GO" id="GO:0030246">
    <property type="term" value="F:carbohydrate binding"/>
    <property type="evidence" value="ECO:0007669"/>
    <property type="project" value="InterPro"/>
</dbReference>
<dbReference type="AlphaFoldDB" id="A0A382LKC6"/>
<dbReference type="GO" id="GO:0004553">
    <property type="term" value="F:hydrolase activity, hydrolyzing O-glycosyl compounds"/>
    <property type="evidence" value="ECO:0007669"/>
    <property type="project" value="InterPro"/>
</dbReference>
<feature type="non-terminal residue" evidence="2">
    <location>
        <position position="231"/>
    </location>
</feature>
<dbReference type="SUPFAM" id="SSF49344">
    <property type="entry name" value="CBD9-like"/>
    <property type="match status" value="1"/>
</dbReference>
<proteinExistence type="predicted"/>
<feature type="domain" description="Carbohydrate-binding" evidence="1">
    <location>
        <begin position="82"/>
        <end position="224"/>
    </location>
</feature>
<protein>
    <recommendedName>
        <fullName evidence="1">Carbohydrate-binding domain-containing protein</fullName>
    </recommendedName>
</protein>
<dbReference type="GO" id="GO:0016052">
    <property type="term" value="P:carbohydrate catabolic process"/>
    <property type="evidence" value="ECO:0007669"/>
    <property type="project" value="InterPro"/>
</dbReference>
<dbReference type="Gene3D" id="2.60.40.1190">
    <property type="match status" value="1"/>
</dbReference>
<evidence type="ECO:0000259" key="1">
    <source>
        <dbReference type="Pfam" id="PF06452"/>
    </source>
</evidence>
<organism evidence="2">
    <name type="scientific">marine metagenome</name>
    <dbReference type="NCBI Taxonomy" id="408172"/>
    <lineage>
        <taxon>unclassified sequences</taxon>
        <taxon>metagenomes</taxon>
        <taxon>ecological metagenomes</taxon>
    </lineage>
</organism>
<dbReference type="CDD" id="cd09618">
    <property type="entry name" value="CBM9_like_2"/>
    <property type="match status" value="1"/>
</dbReference>
<reference evidence="2" key="1">
    <citation type="submission" date="2018-05" db="EMBL/GenBank/DDBJ databases">
        <authorList>
            <person name="Lanie J.A."/>
            <person name="Ng W.-L."/>
            <person name="Kazmierczak K.M."/>
            <person name="Andrzejewski T.M."/>
            <person name="Davidsen T.M."/>
            <person name="Wayne K.J."/>
            <person name="Tettelin H."/>
            <person name="Glass J.I."/>
            <person name="Rusch D."/>
            <person name="Podicherti R."/>
            <person name="Tsui H.-C.T."/>
            <person name="Winkler M.E."/>
        </authorList>
    </citation>
    <scope>NUCLEOTIDE SEQUENCE</scope>
</reference>
<sequence>MNVPVWEKTWFILSLALIFLTTAAGAQERDTGVSSAPETWFDPTTTRYVGTPMEPEVIDTGNIDFDRYMLEPFRITEPPKLDGFLDDPIWRESPVAAGFRQRNPAEGYLDTEITEVRVLYDEENLYFGFMCYDRSPGKVVATEMRRDEVSDMNDDDVVEIYIAPLGETGDTYFFTTNPLGARGDILMGSSGNSYNTDWDATWQCYTKRHSMGWSVEFVIPFKAFRFDPEAQ</sequence>
<dbReference type="EMBL" id="UINC01086843">
    <property type="protein sequence ID" value="SVC35677.1"/>
    <property type="molecule type" value="Genomic_DNA"/>
</dbReference>
<dbReference type="InterPro" id="IPR010502">
    <property type="entry name" value="Carb-bd_dom_fam9"/>
</dbReference>
<accession>A0A382LKC6</accession>
<dbReference type="Pfam" id="PF06452">
    <property type="entry name" value="CBM9_1"/>
    <property type="match status" value="1"/>
</dbReference>
<gene>
    <name evidence="2" type="ORF">METZ01_LOCUS288531</name>
</gene>